<dbReference type="SUPFAM" id="SSF49785">
    <property type="entry name" value="Galactose-binding domain-like"/>
    <property type="match status" value="1"/>
</dbReference>
<accession>A0AA38VGK5</accession>
<evidence type="ECO:0000256" key="1">
    <source>
        <dbReference type="ARBA" id="ARBA00022801"/>
    </source>
</evidence>
<proteinExistence type="predicted"/>
<keyword evidence="1 3" id="KW-0378">Hydrolase</keyword>
<reference evidence="3" key="1">
    <citation type="submission" date="2022-07" db="EMBL/GenBank/DDBJ databases">
        <title>Fungi with potential for degradation of polypropylene.</title>
        <authorList>
            <person name="Gostincar C."/>
        </authorList>
    </citation>
    <scope>NUCLEOTIDE SEQUENCE</scope>
    <source>
        <strain evidence="3">EXF-13287</strain>
    </source>
</reference>
<organism evidence="3 4">
    <name type="scientific">Coniochaeta hoffmannii</name>
    <dbReference type="NCBI Taxonomy" id="91930"/>
    <lineage>
        <taxon>Eukaryota</taxon>
        <taxon>Fungi</taxon>
        <taxon>Dikarya</taxon>
        <taxon>Ascomycota</taxon>
        <taxon>Pezizomycotina</taxon>
        <taxon>Sordariomycetes</taxon>
        <taxon>Sordariomycetidae</taxon>
        <taxon>Coniochaetales</taxon>
        <taxon>Coniochaetaceae</taxon>
        <taxon>Coniochaeta</taxon>
    </lineage>
</organism>
<name>A0AA38VGK5_9PEZI</name>
<dbReference type="Gene3D" id="3.40.50.1820">
    <property type="entry name" value="alpha/beta hydrolase"/>
    <property type="match status" value="1"/>
</dbReference>
<dbReference type="InterPro" id="IPR029058">
    <property type="entry name" value="AB_hydrolase_fold"/>
</dbReference>
<dbReference type="InterPro" id="IPR008979">
    <property type="entry name" value="Galactose-bd-like_sf"/>
</dbReference>
<evidence type="ECO:0000313" key="4">
    <source>
        <dbReference type="Proteomes" id="UP001174691"/>
    </source>
</evidence>
<dbReference type="Gene3D" id="1.10.3020.10">
    <property type="entry name" value="alpha-amino acid ester hydrolase ( Helical cap domain)"/>
    <property type="match status" value="1"/>
</dbReference>
<dbReference type="NCBIfam" id="TIGR00976">
    <property type="entry name" value="CocE_NonD"/>
    <property type="match status" value="1"/>
</dbReference>
<dbReference type="Gene3D" id="2.60.120.260">
    <property type="entry name" value="Galactose-binding domain-like"/>
    <property type="match status" value="1"/>
</dbReference>
<dbReference type="SMART" id="SM00939">
    <property type="entry name" value="PepX_C"/>
    <property type="match status" value="1"/>
</dbReference>
<dbReference type="AlphaFoldDB" id="A0AA38VGK5"/>
<dbReference type="SUPFAM" id="SSF53474">
    <property type="entry name" value="alpha/beta-Hydrolases"/>
    <property type="match status" value="1"/>
</dbReference>
<sequence>MATRAQERSLWAAITDRLAAWYLGLSAEKCSYTAQALKIPMKDGVELAADFYNPILTRTSRLSGLLLVQTCYGRDDAMAIFNARVYASRGYQVLFVSSRGTFGSGGQFDPGRNEQSDSRDIVAWMRAQPWYPGRFATAGASYLGYSQWALLHDPPQDCVAAVIPAGMHDLSRQSWGTGALLMQRIVWSDLIARQEDVSLGLWARVWALATARDRQQGLHQMLDGLPLLESVQRHFNGDAPWIEDVMTRQDLKDPYWAPTQHEVALERVDIPILLINGWLDLFSRQVQTFDQYRRLKERGCPVAFTVGPWSHVEACGMKTLPDMMSFLDSHVARNKAEDPLVVRIFVTGAQEWREMESWPPPTVPFTTYLHGDGSLGKAGLPADVAPSTFTYDPLDPTPTVEPGKDDKAVFGDRTDVLAYTSDPLEWDMEILGQPTVQLAHSSDIPFVDLVIRLSELDPATGVSRCITERFQALDPNRDATPLQLTLSDCAHRVKKGKSIRLTVAGGSFPLYARNLGTEGNRVLGSTTRPAKHTISYSGGLSYLTLPTSEEYSDKTQE</sequence>
<dbReference type="Pfam" id="PF08530">
    <property type="entry name" value="PepX_C"/>
    <property type="match status" value="1"/>
</dbReference>
<comment type="caution">
    <text evidence="3">The sequence shown here is derived from an EMBL/GenBank/DDBJ whole genome shotgun (WGS) entry which is preliminary data.</text>
</comment>
<keyword evidence="4" id="KW-1185">Reference proteome</keyword>
<protein>
    <submittedName>
        <fullName evidence="3">CocE/NonD hydrolase</fullName>
    </submittedName>
</protein>
<dbReference type="EMBL" id="JANBVN010000073">
    <property type="protein sequence ID" value="KAJ9150139.1"/>
    <property type="molecule type" value="Genomic_DNA"/>
</dbReference>
<dbReference type="InterPro" id="IPR005674">
    <property type="entry name" value="CocE/Ser_esterase"/>
</dbReference>
<dbReference type="InterPro" id="IPR000383">
    <property type="entry name" value="Xaa-Pro-like_dom"/>
</dbReference>
<dbReference type="GO" id="GO:0008239">
    <property type="term" value="F:dipeptidyl-peptidase activity"/>
    <property type="evidence" value="ECO:0007669"/>
    <property type="project" value="InterPro"/>
</dbReference>
<gene>
    <name evidence="3" type="ORF">NKR19_g5364</name>
</gene>
<evidence type="ECO:0000259" key="2">
    <source>
        <dbReference type="SMART" id="SM00939"/>
    </source>
</evidence>
<dbReference type="Proteomes" id="UP001174691">
    <property type="component" value="Unassembled WGS sequence"/>
</dbReference>
<evidence type="ECO:0000313" key="3">
    <source>
        <dbReference type="EMBL" id="KAJ9150139.1"/>
    </source>
</evidence>
<dbReference type="InterPro" id="IPR013736">
    <property type="entry name" value="Xaa-Pro_dipept_C"/>
</dbReference>
<dbReference type="Pfam" id="PF02129">
    <property type="entry name" value="Peptidase_S15"/>
    <property type="match status" value="1"/>
</dbReference>
<feature type="domain" description="Xaa-Pro dipeptidyl-peptidase C-terminal" evidence="2">
    <location>
        <begin position="324"/>
        <end position="544"/>
    </location>
</feature>